<accession>A0A1D2NEE9</accession>
<organism evidence="2 3">
    <name type="scientific">Orchesella cincta</name>
    <name type="common">Springtail</name>
    <name type="synonym">Podura cincta</name>
    <dbReference type="NCBI Taxonomy" id="48709"/>
    <lineage>
        <taxon>Eukaryota</taxon>
        <taxon>Metazoa</taxon>
        <taxon>Ecdysozoa</taxon>
        <taxon>Arthropoda</taxon>
        <taxon>Hexapoda</taxon>
        <taxon>Collembola</taxon>
        <taxon>Entomobryomorpha</taxon>
        <taxon>Entomobryoidea</taxon>
        <taxon>Orchesellidae</taxon>
        <taxon>Orchesellinae</taxon>
        <taxon>Orchesella</taxon>
    </lineage>
</organism>
<evidence type="ECO:0000313" key="2">
    <source>
        <dbReference type="EMBL" id="ODN03607.1"/>
    </source>
</evidence>
<keyword evidence="3" id="KW-1185">Reference proteome</keyword>
<keyword evidence="1" id="KW-0732">Signal</keyword>
<protein>
    <submittedName>
        <fullName evidence="2">Uncharacterized protein</fullName>
    </submittedName>
</protein>
<dbReference type="EMBL" id="LJIJ01000068">
    <property type="protein sequence ID" value="ODN03607.1"/>
    <property type="molecule type" value="Genomic_DNA"/>
</dbReference>
<evidence type="ECO:0000256" key="1">
    <source>
        <dbReference type="SAM" id="SignalP"/>
    </source>
</evidence>
<feature type="signal peptide" evidence="1">
    <location>
        <begin position="1"/>
        <end position="18"/>
    </location>
</feature>
<feature type="chain" id="PRO_5008905442" evidence="1">
    <location>
        <begin position="19"/>
        <end position="69"/>
    </location>
</feature>
<reference evidence="2 3" key="1">
    <citation type="journal article" date="2016" name="Genome Biol. Evol.">
        <title>Gene Family Evolution Reflects Adaptation to Soil Environmental Stressors in the Genome of the Collembolan Orchesella cincta.</title>
        <authorList>
            <person name="Faddeeva-Vakhrusheva A."/>
            <person name="Derks M.F."/>
            <person name="Anvar S.Y."/>
            <person name="Agamennone V."/>
            <person name="Suring W."/>
            <person name="Smit S."/>
            <person name="van Straalen N.M."/>
            <person name="Roelofs D."/>
        </authorList>
    </citation>
    <scope>NUCLEOTIDE SEQUENCE [LARGE SCALE GENOMIC DNA]</scope>
    <source>
        <tissue evidence="2">Mixed pool</tissue>
    </source>
</reference>
<comment type="caution">
    <text evidence="2">The sequence shown here is derived from an EMBL/GenBank/DDBJ whole genome shotgun (WGS) entry which is preliminary data.</text>
</comment>
<dbReference type="AlphaFoldDB" id="A0A1D2NEE9"/>
<evidence type="ECO:0000313" key="3">
    <source>
        <dbReference type="Proteomes" id="UP000094527"/>
    </source>
</evidence>
<sequence length="69" mass="6838">MKAVVVLALFALFAAASAIGIGLGGLGYGIHYGGLGFRGIGGISHSQRSLQGGFPIGIGYYGLGHGFIG</sequence>
<dbReference type="Proteomes" id="UP000094527">
    <property type="component" value="Unassembled WGS sequence"/>
</dbReference>
<proteinExistence type="predicted"/>
<gene>
    <name evidence="2" type="ORF">Ocin01_03096</name>
</gene>
<name>A0A1D2NEE9_ORCCI</name>